<accession>G7H294</accession>
<comment type="caution">
    <text evidence="2">The sequence shown here is derived from an EMBL/GenBank/DDBJ whole genome shotgun (WGS) entry which is preliminary data.</text>
</comment>
<name>G7H294_9ACTN</name>
<evidence type="ECO:0000313" key="3">
    <source>
        <dbReference type="Proteomes" id="UP000035088"/>
    </source>
</evidence>
<dbReference type="STRING" id="1073574.GOARA_050_00310"/>
<reference evidence="2 3" key="1">
    <citation type="submission" date="2011-11" db="EMBL/GenBank/DDBJ databases">
        <title>Whole genome shotgun sequence of Gordonia araii NBRC 100433.</title>
        <authorList>
            <person name="Yoshida Y."/>
            <person name="Hosoyama A."/>
            <person name="Tsuchikane K."/>
            <person name="Katsumata H."/>
            <person name="Yamazaki S."/>
            <person name="Fujita N."/>
        </authorList>
    </citation>
    <scope>NUCLEOTIDE SEQUENCE [LARGE SCALE GENOMIC DNA]</scope>
    <source>
        <strain evidence="2 3">NBRC 100433</strain>
    </source>
</reference>
<organism evidence="2 3">
    <name type="scientific">Gordonia araii NBRC 100433</name>
    <dbReference type="NCBI Taxonomy" id="1073574"/>
    <lineage>
        <taxon>Bacteria</taxon>
        <taxon>Bacillati</taxon>
        <taxon>Actinomycetota</taxon>
        <taxon>Actinomycetes</taxon>
        <taxon>Mycobacteriales</taxon>
        <taxon>Gordoniaceae</taxon>
        <taxon>Gordonia</taxon>
    </lineage>
</organism>
<dbReference type="EMBL" id="BAEE01000050">
    <property type="protein sequence ID" value="GAB09969.1"/>
    <property type="molecule type" value="Genomic_DNA"/>
</dbReference>
<dbReference type="OrthoDB" id="4376447at2"/>
<proteinExistence type="predicted"/>
<sequence>MWTELADWDELAGAAKRLIWTYLFVGSMIALWVYQGRSPDNSVEAPIDVYATGAAPLLALLRFYLDHPEARDELDDGRAHRRLRDGEI</sequence>
<dbReference type="Proteomes" id="UP000035088">
    <property type="component" value="Unassembled WGS sequence"/>
</dbReference>
<keyword evidence="1" id="KW-0812">Transmembrane</keyword>
<evidence type="ECO:0000313" key="2">
    <source>
        <dbReference type="EMBL" id="GAB09969.1"/>
    </source>
</evidence>
<evidence type="ECO:0000256" key="1">
    <source>
        <dbReference type="SAM" id="Phobius"/>
    </source>
</evidence>
<gene>
    <name evidence="2" type="ORF">GOARA_050_00310</name>
</gene>
<protein>
    <submittedName>
        <fullName evidence="2">Uncharacterized protein</fullName>
    </submittedName>
</protein>
<feature type="transmembrane region" description="Helical" evidence="1">
    <location>
        <begin position="18"/>
        <end position="35"/>
    </location>
</feature>
<keyword evidence="1" id="KW-0472">Membrane</keyword>
<dbReference type="AlphaFoldDB" id="G7H294"/>
<keyword evidence="3" id="KW-1185">Reference proteome</keyword>
<keyword evidence="1" id="KW-1133">Transmembrane helix</keyword>
<dbReference type="RefSeq" id="WP_007322044.1">
    <property type="nucleotide sequence ID" value="NZ_BAEE01000050.1"/>
</dbReference>